<dbReference type="SUPFAM" id="SSF53254">
    <property type="entry name" value="Phosphoglycerate mutase-like"/>
    <property type="match status" value="1"/>
</dbReference>
<dbReference type="OrthoDB" id="7502553at2"/>
<dbReference type="RefSeq" id="WP_082635283.1">
    <property type="nucleotide sequence ID" value="NZ_CP013264.1"/>
</dbReference>
<dbReference type="InterPro" id="IPR029033">
    <property type="entry name" value="His_PPase_superfam"/>
</dbReference>
<keyword evidence="3" id="KW-1185">Reference proteome</keyword>
<dbReference type="KEGG" id="sbd:ATN00_02375"/>
<dbReference type="AlphaFoldDB" id="A0A0S3EVB1"/>
<protein>
    <recommendedName>
        <fullName evidence="4">Phosphoglycerate mutase</fullName>
    </recommendedName>
</protein>
<dbReference type="Pfam" id="PF00300">
    <property type="entry name" value="His_Phos_1"/>
    <property type="match status" value="1"/>
</dbReference>
<gene>
    <name evidence="2" type="ORF">ATN00_02375</name>
</gene>
<dbReference type="Gene3D" id="3.40.50.1240">
    <property type="entry name" value="Phosphoglycerate mutase-like"/>
    <property type="match status" value="1"/>
</dbReference>
<dbReference type="Proteomes" id="UP000056968">
    <property type="component" value="Chromosome"/>
</dbReference>
<dbReference type="STRING" id="1332080.ATN00_02375"/>
<evidence type="ECO:0000313" key="2">
    <source>
        <dbReference type="EMBL" id="ALR19321.1"/>
    </source>
</evidence>
<evidence type="ECO:0000256" key="1">
    <source>
        <dbReference type="SAM" id="MobiDB-lite"/>
    </source>
</evidence>
<sequence>MREGGFPAPGEAVDEGGSRATAGLRLPRPTPRTIVTSPMAAAQQTADLLGVAAQVEPALRDIDHGDWAGRSFADIHARDPGAFARWLADPAPGVPGGETMAVLLSRVGVWMDGIDGDVLAITHPMVIRVAIGVALDLPQQALLRIDIAPLSSVTLSFNRGWRLQALRPL</sequence>
<proteinExistence type="predicted"/>
<dbReference type="EMBL" id="CP013264">
    <property type="protein sequence ID" value="ALR19321.1"/>
    <property type="molecule type" value="Genomic_DNA"/>
</dbReference>
<dbReference type="InterPro" id="IPR013078">
    <property type="entry name" value="His_Pase_superF_clade-1"/>
</dbReference>
<reference evidence="2 3" key="1">
    <citation type="submission" date="2015-11" db="EMBL/GenBank/DDBJ databases">
        <title>A Two-component Flavoprotein Monooxygenase System MeaXY Responsible for para-Hydroxylation of 2-Methyl-6-ethylaniline and 2,6-Diethylaniline in Sphingobium baderi DE-13.</title>
        <authorList>
            <person name="Cheng M."/>
            <person name="Meng Q."/>
            <person name="Yang Y."/>
            <person name="Chu C."/>
            <person name="Yan X."/>
            <person name="He J."/>
            <person name="Li S."/>
        </authorList>
    </citation>
    <scope>NUCLEOTIDE SEQUENCE [LARGE SCALE GENOMIC DNA]</scope>
    <source>
        <strain evidence="2 3">DE-13</strain>
    </source>
</reference>
<accession>A0A0S3EVB1</accession>
<feature type="region of interest" description="Disordered" evidence="1">
    <location>
        <begin position="1"/>
        <end position="31"/>
    </location>
</feature>
<evidence type="ECO:0008006" key="4">
    <source>
        <dbReference type="Google" id="ProtNLM"/>
    </source>
</evidence>
<organism evidence="2 3">
    <name type="scientific">Sphingobium baderi</name>
    <dbReference type="NCBI Taxonomy" id="1332080"/>
    <lineage>
        <taxon>Bacteria</taxon>
        <taxon>Pseudomonadati</taxon>
        <taxon>Pseudomonadota</taxon>
        <taxon>Alphaproteobacteria</taxon>
        <taxon>Sphingomonadales</taxon>
        <taxon>Sphingomonadaceae</taxon>
        <taxon>Sphingobium</taxon>
    </lineage>
</organism>
<name>A0A0S3EVB1_9SPHN</name>
<evidence type="ECO:0000313" key="3">
    <source>
        <dbReference type="Proteomes" id="UP000056968"/>
    </source>
</evidence>